<organism evidence="1 2">
    <name type="scientific">Nocardiopsis suaedae</name>
    <dbReference type="NCBI Taxonomy" id="3018444"/>
    <lineage>
        <taxon>Bacteria</taxon>
        <taxon>Bacillati</taxon>
        <taxon>Actinomycetota</taxon>
        <taxon>Actinomycetes</taxon>
        <taxon>Streptosporangiales</taxon>
        <taxon>Nocardiopsidaceae</taxon>
        <taxon>Nocardiopsis</taxon>
    </lineage>
</organism>
<name>A0ABT4TS04_9ACTN</name>
<dbReference type="Proteomes" id="UP001165685">
    <property type="component" value="Unassembled WGS sequence"/>
</dbReference>
<proteinExistence type="predicted"/>
<dbReference type="EMBL" id="JAQFWP010000048">
    <property type="protein sequence ID" value="MDA2807171.1"/>
    <property type="molecule type" value="Genomic_DNA"/>
</dbReference>
<gene>
    <name evidence="1" type="ORF">O4U47_21880</name>
</gene>
<protein>
    <submittedName>
        <fullName evidence="1">Uncharacterized protein</fullName>
    </submittedName>
</protein>
<evidence type="ECO:0000313" key="2">
    <source>
        <dbReference type="Proteomes" id="UP001165685"/>
    </source>
</evidence>
<accession>A0ABT4TS04</accession>
<keyword evidence="2" id="KW-1185">Reference proteome</keyword>
<dbReference type="RefSeq" id="WP_270679801.1">
    <property type="nucleotide sequence ID" value="NZ_JAQFWP010000048.1"/>
</dbReference>
<evidence type="ECO:0000313" key="1">
    <source>
        <dbReference type="EMBL" id="MDA2807171.1"/>
    </source>
</evidence>
<comment type="caution">
    <text evidence="1">The sequence shown here is derived from an EMBL/GenBank/DDBJ whole genome shotgun (WGS) entry which is preliminary data.</text>
</comment>
<reference evidence="1" key="1">
    <citation type="submission" date="2023-01" db="EMBL/GenBank/DDBJ databases">
        <title>Draft genome sequence of Nocardiopsis sp. LSu2-4 isolated from halophytes.</title>
        <authorList>
            <person name="Duangmal K."/>
            <person name="Chantavorakit T."/>
        </authorList>
    </citation>
    <scope>NUCLEOTIDE SEQUENCE</scope>
    <source>
        <strain evidence="1">LSu2-4</strain>
    </source>
</reference>
<sequence length="79" mass="9315">MERFPSLQAAKEALWSRTYEGYAWRQHFDFVFREPERVLTPAVTEESYIDLYRSPDADLSLIERRICFGPRGGTRVEPC</sequence>